<gene>
    <name evidence="1" type="ORF">cyc_01307</name>
</gene>
<comment type="caution">
    <text evidence="1">The sequence shown here is derived from an EMBL/GenBank/DDBJ whole genome shotgun (WGS) entry which is preliminary data.</text>
</comment>
<sequence>MSFEEDKEWLLLLHASGCNVRGADADPLKKNSPCSIVDSLFAAVQADPCMWQEKKLPPTSVRPWRNGAERVHKAVLFTNQLPLCNPKGSTQGSHPSTG</sequence>
<protein>
    <submittedName>
        <fullName evidence="1">Uncharacterized protein</fullName>
    </submittedName>
</protein>
<name>A0A1D3D9A8_9EIME</name>
<evidence type="ECO:0000313" key="2">
    <source>
        <dbReference type="Proteomes" id="UP000095192"/>
    </source>
</evidence>
<dbReference type="Proteomes" id="UP000095192">
    <property type="component" value="Unassembled WGS sequence"/>
</dbReference>
<dbReference type="InParanoid" id="A0A1D3D9A8"/>
<accession>A0A1D3D9A8</accession>
<proteinExistence type="predicted"/>
<dbReference type="VEuPathDB" id="ToxoDB:cyc_01307"/>
<keyword evidence="2" id="KW-1185">Reference proteome</keyword>
<evidence type="ECO:0000313" key="1">
    <source>
        <dbReference type="EMBL" id="OEH80034.1"/>
    </source>
</evidence>
<organism evidence="1 2">
    <name type="scientific">Cyclospora cayetanensis</name>
    <dbReference type="NCBI Taxonomy" id="88456"/>
    <lineage>
        <taxon>Eukaryota</taxon>
        <taxon>Sar</taxon>
        <taxon>Alveolata</taxon>
        <taxon>Apicomplexa</taxon>
        <taxon>Conoidasida</taxon>
        <taxon>Coccidia</taxon>
        <taxon>Eucoccidiorida</taxon>
        <taxon>Eimeriorina</taxon>
        <taxon>Eimeriidae</taxon>
        <taxon>Cyclospora</taxon>
    </lineage>
</organism>
<reference evidence="1 2" key="1">
    <citation type="journal article" date="2016" name="BMC Genomics">
        <title>Comparative genomics reveals Cyclospora cayetanensis possesses coccidia-like metabolism and invasion components but unique surface antigens.</title>
        <authorList>
            <person name="Liu S."/>
            <person name="Wang L."/>
            <person name="Zheng H."/>
            <person name="Xu Z."/>
            <person name="Roellig D.M."/>
            <person name="Li N."/>
            <person name="Frace M.A."/>
            <person name="Tang K."/>
            <person name="Arrowood M.J."/>
            <person name="Moss D.M."/>
            <person name="Zhang L."/>
            <person name="Feng Y."/>
            <person name="Xiao L."/>
        </authorList>
    </citation>
    <scope>NUCLEOTIDE SEQUENCE [LARGE SCALE GENOMIC DNA]</scope>
    <source>
        <strain evidence="1 2">CHN_HEN01</strain>
    </source>
</reference>
<dbReference type="AlphaFoldDB" id="A0A1D3D9A8"/>
<dbReference type="EMBL" id="JROU02000207">
    <property type="protein sequence ID" value="OEH80034.1"/>
    <property type="molecule type" value="Genomic_DNA"/>
</dbReference>